<evidence type="ECO:0000256" key="2">
    <source>
        <dbReference type="ARBA" id="ARBA00022692"/>
    </source>
</evidence>
<comment type="caution">
    <text evidence="8">The sequence shown here is derived from an EMBL/GenBank/DDBJ whole genome shotgun (WGS) entry which is preliminary data.</text>
</comment>
<evidence type="ECO:0000256" key="3">
    <source>
        <dbReference type="ARBA" id="ARBA00022723"/>
    </source>
</evidence>
<evidence type="ECO:0008006" key="10">
    <source>
        <dbReference type="Google" id="ProtNLM"/>
    </source>
</evidence>
<dbReference type="PANTHER" id="PTHR24286">
    <property type="entry name" value="CYTOCHROME P450 26"/>
    <property type="match status" value="1"/>
</dbReference>
<evidence type="ECO:0000256" key="5">
    <source>
        <dbReference type="ARBA" id="ARBA00023004"/>
    </source>
</evidence>
<name>A0ABC8R6Q0_9AQUA</name>
<keyword evidence="2 7" id="KW-0812">Transmembrane</keyword>
<sequence length="424" mass="48027">MEVTMAIGLAWVFGIVPVAIWLLLRWNDLWYGLSVKRRCSDTGTKLPPGYMGVPFLGEMLSFLWYFKFLRRPDDFIDSKQHKYGKGLGIYKTHLFGSPSIICCSPSFTKFIYQTEANFTMDWPTMDILGHHSSMNAQGTSHIRLKNFLTRAVNQPVALRRIATMVQPRVASALRSWAEKGTIIGYTEAKKVTLENIGKLLANIEPGTVLETLDKMIAGMFKGIRSHPINFPGTDYHYGVQCRKKATWIFREELERRKKKQVEGTNITNDVMDGLMTFKDDEGEQLDDMEVIDNIIGLLFGGYESTTIVLTWALYYLAKCPHVLRKLREEHMPFAKNKDGEFITSDEISKLKYTSKEPSKPGTFLAFGGGSRICAGNMLARLQIAIFIHHLATGYKWELVNPNAGVTYLPHPKPADGLEINISRL</sequence>
<dbReference type="Proteomes" id="UP001642360">
    <property type="component" value="Unassembled WGS sequence"/>
</dbReference>
<reference evidence="8 9" key="1">
    <citation type="submission" date="2024-02" db="EMBL/GenBank/DDBJ databases">
        <authorList>
            <person name="Vignale AGUSTIN F."/>
            <person name="Sosa J E."/>
            <person name="Modenutti C."/>
        </authorList>
    </citation>
    <scope>NUCLEOTIDE SEQUENCE [LARGE SCALE GENOMIC DNA]</scope>
</reference>
<gene>
    <name evidence="8" type="ORF">ILEXP_LOCUS5384</name>
</gene>
<keyword evidence="5 6" id="KW-0408">Iron</keyword>
<evidence type="ECO:0000256" key="4">
    <source>
        <dbReference type="ARBA" id="ARBA00022989"/>
    </source>
</evidence>
<dbReference type="Pfam" id="PF00067">
    <property type="entry name" value="p450"/>
    <property type="match status" value="2"/>
</dbReference>
<proteinExistence type="inferred from homology"/>
<evidence type="ECO:0000313" key="9">
    <source>
        <dbReference type="Proteomes" id="UP001642360"/>
    </source>
</evidence>
<evidence type="ECO:0000313" key="8">
    <source>
        <dbReference type="EMBL" id="CAK9138283.1"/>
    </source>
</evidence>
<keyword evidence="9" id="KW-1185">Reference proteome</keyword>
<feature type="transmembrane region" description="Helical" evidence="7">
    <location>
        <begin position="47"/>
        <end position="66"/>
    </location>
</feature>
<dbReference type="PROSITE" id="PS00086">
    <property type="entry name" value="CYTOCHROME_P450"/>
    <property type="match status" value="1"/>
</dbReference>
<dbReference type="PRINTS" id="PR00385">
    <property type="entry name" value="P450"/>
</dbReference>
<comment type="subcellular location">
    <subcellularLocation>
        <location evidence="1">Membrane</location>
        <topology evidence="1">Single-pass membrane protein</topology>
    </subcellularLocation>
</comment>
<dbReference type="EMBL" id="CAUOFW020000874">
    <property type="protein sequence ID" value="CAK9138283.1"/>
    <property type="molecule type" value="Genomic_DNA"/>
</dbReference>
<dbReference type="InterPro" id="IPR017972">
    <property type="entry name" value="Cyt_P450_CS"/>
</dbReference>
<dbReference type="GO" id="GO:0016020">
    <property type="term" value="C:membrane"/>
    <property type="evidence" value="ECO:0007669"/>
    <property type="project" value="UniProtKB-SubCell"/>
</dbReference>
<dbReference type="Gene3D" id="1.10.630.10">
    <property type="entry name" value="Cytochrome P450"/>
    <property type="match status" value="2"/>
</dbReference>
<organism evidence="8 9">
    <name type="scientific">Ilex paraguariensis</name>
    <name type="common">yerba mate</name>
    <dbReference type="NCBI Taxonomy" id="185542"/>
    <lineage>
        <taxon>Eukaryota</taxon>
        <taxon>Viridiplantae</taxon>
        <taxon>Streptophyta</taxon>
        <taxon>Embryophyta</taxon>
        <taxon>Tracheophyta</taxon>
        <taxon>Spermatophyta</taxon>
        <taxon>Magnoliopsida</taxon>
        <taxon>eudicotyledons</taxon>
        <taxon>Gunneridae</taxon>
        <taxon>Pentapetalae</taxon>
        <taxon>asterids</taxon>
        <taxon>campanulids</taxon>
        <taxon>Aquifoliales</taxon>
        <taxon>Aquifoliaceae</taxon>
        <taxon>Ilex</taxon>
    </lineage>
</organism>
<dbReference type="InterPro" id="IPR036396">
    <property type="entry name" value="Cyt_P450_sf"/>
</dbReference>
<keyword evidence="6" id="KW-0560">Oxidoreductase</keyword>
<evidence type="ECO:0000256" key="7">
    <source>
        <dbReference type="SAM" id="Phobius"/>
    </source>
</evidence>
<comment type="similarity">
    <text evidence="6">Belongs to the cytochrome P450 family.</text>
</comment>
<protein>
    <recommendedName>
        <fullName evidence="10">Cytochrome P450</fullName>
    </recommendedName>
</protein>
<keyword evidence="4 7" id="KW-1133">Transmembrane helix</keyword>
<dbReference type="InterPro" id="IPR001128">
    <property type="entry name" value="Cyt_P450"/>
</dbReference>
<keyword evidence="6" id="KW-0349">Heme</keyword>
<feature type="transmembrane region" description="Helical" evidence="7">
    <location>
        <begin position="6"/>
        <end position="26"/>
    </location>
</feature>
<keyword evidence="6" id="KW-0503">Monooxygenase</keyword>
<keyword evidence="3 6" id="KW-0479">Metal-binding</keyword>
<dbReference type="GO" id="GO:0046872">
    <property type="term" value="F:metal ion binding"/>
    <property type="evidence" value="ECO:0007669"/>
    <property type="project" value="UniProtKB-KW"/>
</dbReference>
<accession>A0ABC8R6Q0</accession>
<dbReference type="SUPFAM" id="SSF48264">
    <property type="entry name" value="Cytochrome P450"/>
    <property type="match status" value="1"/>
</dbReference>
<dbReference type="PANTHER" id="PTHR24286:SF12">
    <property type="entry name" value="CYTOCHROME P450 FAMILY PROTEIN, EXPRESSED"/>
    <property type="match status" value="1"/>
</dbReference>
<evidence type="ECO:0000256" key="6">
    <source>
        <dbReference type="RuleBase" id="RU000461"/>
    </source>
</evidence>
<evidence type="ECO:0000256" key="1">
    <source>
        <dbReference type="ARBA" id="ARBA00004167"/>
    </source>
</evidence>
<dbReference type="AlphaFoldDB" id="A0ABC8R6Q0"/>
<keyword evidence="7" id="KW-0472">Membrane</keyword>
<dbReference type="GO" id="GO:0004497">
    <property type="term" value="F:monooxygenase activity"/>
    <property type="evidence" value="ECO:0007669"/>
    <property type="project" value="UniProtKB-KW"/>
</dbReference>